<evidence type="ECO:0000313" key="2">
    <source>
        <dbReference type="Proteomes" id="UP000308600"/>
    </source>
</evidence>
<evidence type="ECO:0000313" key="1">
    <source>
        <dbReference type="EMBL" id="TFK62066.1"/>
    </source>
</evidence>
<protein>
    <submittedName>
        <fullName evidence="1">Uncharacterized protein</fullName>
    </submittedName>
</protein>
<proteinExistence type="predicted"/>
<gene>
    <name evidence="1" type="ORF">BDN72DRAFT_903543</name>
</gene>
<dbReference type="EMBL" id="ML208608">
    <property type="protein sequence ID" value="TFK62066.1"/>
    <property type="molecule type" value="Genomic_DNA"/>
</dbReference>
<accession>A0ACD3A958</accession>
<organism evidence="1 2">
    <name type="scientific">Pluteus cervinus</name>
    <dbReference type="NCBI Taxonomy" id="181527"/>
    <lineage>
        <taxon>Eukaryota</taxon>
        <taxon>Fungi</taxon>
        <taxon>Dikarya</taxon>
        <taxon>Basidiomycota</taxon>
        <taxon>Agaricomycotina</taxon>
        <taxon>Agaricomycetes</taxon>
        <taxon>Agaricomycetidae</taxon>
        <taxon>Agaricales</taxon>
        <taxon>Pluteineae</taxon>
        <taxon>Pluteaceae</taxon>
        <taxon>Pluteus</taxon>
    </lineage>
</organism>
<keyword evidence="2" id="KW-1185">Reference proteome</keyword>
<reference evidence="1 2" key="1">
    <citation type="journal article" date="2019" name="Nat. Ecol. Evol.">
        <title>Megaphylogeny resolves global patterns of mushroom evolution.</title>
        <authorList>
            <person name="Varga T."/>
            <person name="Krizsan K."/>
            <person name="Foldi C."/>
            <person name="Dima B."/>
            <person name="Sanchez-Garcia M."/>
            <person name="Sanchez-Ramirez S."/>
            <person name="Szollosi G.J."/>
            <person name="Szarkandi J.G."/>
            <person name="Papp V."/>
            <person name="Albert L."/>
            <person name="Andreopoulos W."/>
            <person name="Angelini C."/>
            <person name="Antonin V."/>
            <person name="Barry K.W."/>
            <person name="Bougher N.L."/>
            <person name="Buchanan P."/>
            <person name="Buyck B."/>
            <person name="Bense V."/>
            <person name="Catcheside P."/>
            <person name="Chovatia M."/>
            <person name="Cooper J."/>
            <person name="Damon W."/>
            <person name="Desjardin D."/>
            <person name="Finy P."/>
            <person name="Geml J."/>
            <person name="Haridas S."/>
            <person name="Hughes K."/>
            <person name="Justo A."/>
            <person name="Karasinski D."/>
            <person name="Kautmanova I."/>
            <person name="Kiss B."/>
            <person name="Kocsube S."/>
            <person name="Kotiranta H."/>
            <person name="LaButti K.M."/>
            <person name="Lechner B.E."/>
            <person name="Liimatainen K."/>
            <person name="Lipzen A."/>
            <person name="Lukacs Z."/>
            <person name="Mihaltcheva S."/>
            <person name="Morgado L.N."/>
            <person name="Niskanen T."/>
            <person name="Noordeloos M.E."/>
            <person name="Ohm R.A."/>
            <person name="Ortiz-Santana B."/>
            <person name="Ovrebo C."/>
            <person name="Racz N."/>
            <person name="Riley R."/>
            <person name="Savchenko A."/>
            <person name="Shiryaev A."/>
            <person name="Soop K."/>
            <person name="Spirin V."/>
            <person name="Szebenyi C."/>
            <person name="Tomsovsky M."/>
            <person name="Tulloss R.E."/>
            <person name="Uehling J."/>
            <person name="Grigoriev I.V."/>
            <person name="Vagvolgyi C."/>
            <person name="Papp T."/>
            <person name="Martin F.M."/>
            <person name="Miettinen O."/>
            <person name="Hibbett D.S."/>
            <person name="Nagy L.G."/>
        </authorList>
    </citation>
    <scope>NUCLEOTIDE SEQUENCE [LARGE SCALE GENOMIC DNA]</scope>
    <source>
        <strain evidence="1 2">NL-1719</strain>
    </source>
</reference>
<name>A0ACD3A958_9AGAR</name>
<sequence length="484" mass="53932">MFADKTSQIILNQALNRRIWINRLPVEMLGEIFLMVHRDAKLKGKAHQTLCITWVCNHWRVCATGYPALWTVITIPDMRCMNHFFTLSKKADLTIGMAGLCLLNDKVMAAIFNQTARTSHLHLHGSRRGRSLDLTSYIVSAASSAPNPALVSLCLRNINFAGLPFPFNPVTTLKLQYCSFLWNPSLVLSSKLINLQIDFPSIRISYMEILNQLHNTPTLQCLSLSHALDLPLDDRFLVEPISLPALECLDLKDSDAIGLTASTFCLLGLRTASMISVQLCTWSNDIEPIPSLLRAAHVACHSFPITCASILAQGDSWAHISLANEHILSTPRIDLRIEDEYAGDLADIILSSYPTEDIEYFRIGSCCTYLPAHNWIRIIGGHQCQLTTLILQDDSILEFQLSIDLARESFPRLATIIFALSSEGDGWTVALPEGLIMACLEGTSLTSLIFYGEEWDRSSKAVMFLESTGCSYQFRAHNSARVVV</sequence>
<dbReference type="Proteomes" id="UP000308600">
    <property type="component" value="Unassembled WGS sequence"/>
</dbReference>